<evidence type="ECO:0000313" key="5">
    <source>
        <dbReference type="Proteomes" id="UP000623509"/>
    </source>
</evidence>
<feature type="region of interest" description="Disordered" evidence="1">
    <location>
        <begin position="76"/>
        <end position="98"/>
    </location>
</feature>
<name>A0A272EPU8_9RHOO</name>
<protein>
    <submittedName>
        <fullName evidence="3">Uncharacterized protein</fullName>
    </submittedName>
</protein>
<dbReference type="AlphaFoldDB" id="A0A272EPU8"/>
<dbReference type="Proteomes" id="UP000623509">
    <property type="component" value="Unassembled WGS sequence"/>
</dbReference>
<evidence type="ECO:0000313" key="2">
    <source>
        <dbReference type="EMBL" id="KAF7598400.1"/>
    </source>
</evidence>
<gene>
    <name evidence="2" type="ORF">BGI27_13485</name>
    <name evidence="3" type="ORF">CGU29_12855</name>
</gene>
<dbReference type="EMBL" id="MDUX01000050">
    <property type="protein sequence ID" value="KAF7598400.1"/>
    <property type="molecule type" value="Genomic_DNA"/>
</dbReference>
<sequence length="98" mass="10739">MNVDPEIAEARPAVLLASALHLLTCSAAHGMSAAKSASLIQHLTALAERPDTDPLLARACDELADVWHRLNHELAHRQQAEAEQRQALAERARQPQLH</sequence>
<dbReference type="EMBL" id="NMRN01000046">
    <property type="protein sequence ID" value="PAS92147.1"/>
    <property type="molecule type" value="Genomic_DNA"/>
</dbReference>
<dbReference type="OrthoDB" id="9182517at2"/>
<comment type="caution">
    <text evidence="3">The sequence shown here is derived from an EMBL/GenBank/DDBJ whole genome shotgun (WGS) entry which is preliminary data.</text>
</comment>
<accession>A0A272EPU8</accession>
<reference evidence="2 5" key="1">
    <citation type="submission" date="2016-08" db="EMBL/GenBank/DDBJ databases">
        <title>Candidatus Dactylopiibacterium carminicum genome sequence.</title>
        <authorList>
            <person name="Ramirez-Puebla S.T."/>
            <person name="Ormeno-Orrillo E."/>
            <person name="Vera-Ponce De Leon A."/>
            <person name="Luis L."/>
            <person name="Sanchez-Flores A."/>
            <person name="Monica R."/>
            <person name="Martinez-Romero E."/>
        </authorList>
    </citation>
    <scope>NUCLEOTIDE SEQUENCE [LARGE SCALE GENOMIC DNA]</scope>
    <source>
        <strain evidence="2">END1</strain>
    </source>
</reference>
<evidence type="ECO:0000313" key="4">
    <source>
        <dbReference type="Proteomes" id="UP000216107"/>
    </source>
</evidence>
<proteinExistence type="predicted"/>
<dbReference type="Proteomes" id="UP000216107">
    <property type="component" value="Unassembled WGS sequence"/>
</dbReference>
<evidence type="ECO:0000313" key="3">
    <source>
        <dbReference type="EMBL" id="PAS92147.1"/>
    </source>
</evidence>
<evidence type="ECO:0000256" key="1">
    <source>
        <dbReference type="SAM" id="MobiDB-lite"/>
    </source>
</evidence>
<reference evidence="3 4" key="2">
    <citation type="submission" date="2017-07" db="EMBL/GenBank/DDBJ databases">
        <title>Candidatus Dactylopiibacterium carminicum, a nitrogen-fixing symbiont of the cochineal insect Dactylopius coccus and Dactylopius opuntiae (Hemiptera: Coccoidea: Dactylopiidae).</title>
        <authorList>
            <person name="Vera A."/>
        </authorList>
    </citation>
    <scope>NUCLEOTIDE SEQUENCE [LARGE SCALE GENOMIC DNA]</scope>
    <source>
        <strain evidence="3 4">NFDCM</strain>
    </source>
</reference>
<organism evidence="3 4">
    <name type="scientific">Candidatus Dactylopiibacterium carminicum</name>
    <dbReference type="NCBI Taxonomy" id="857335"/>
    <lineage>
        <taxon>Bacteria</taxon>
        <taxon>Pseudomonadati</taxon>
        <taxon>Pseudomonadota</taxon>
        <taxon>Betaproteobacteria</taxon>
        <taxon>Rhodocyclales</taxon>
        <taxon>Rhodocyclaceae</taxon>
        <taxon>Candidatus Dactylopiibacterium</taxon>
    </lineage>
</organism>
<dbReference type="RefSeq" id="WP_095525391.1">
    <property type="nucleotide sequence ID" value="NZ_MDUX01000050.1"/>
</dbReference>
<keyword evidence="5" id="KW-1185">Reference proteome</keyword>